<accession>A0ABT0BHK8</accession>
<dbReference type="RefSeq" id="WP_244023440.1">
    <property type="nucleotide sequence ID" value="NZ_JALHLF010000111.1"/>
</dbReference>
<sequence length="168" mass="19150">MLTALQAPTDLLDEPEKAFVDNVRQYGWTRTKILADEIGPGFSFTTGFWANVQQPELLIFSLKDEISHDVFWDLFRDGQKGEAIPVGVKTSAVFGNLPAYAFPVARRFYQEYLGWSGWFYGGSEEFPCLQIVWPDRSGIFPWEPEFDQEMIGDQTDLTEHGWLASLAD</sequence>
<organism evidence="1 2">
    <name type="scientific">Novosphingobium organovorum</name>
    <dbReference type="NCBI Taxonomy" id="2930092"/>
    <lineage>
        <taxon>Bacteria</taxon>
        <taxon>Pseudomonadati</taxon>
        <taxon>Pseudomonadota</taxon>
        <taxon>Alphaproteobacteria</taxon>
        <taxon>Sphingomonadales</taxon>
        <taxon>Sphingomonadaceae</taxon>
        <taxon>Novosphingobium</taxon>
    </lineage>
</organism>
<reference evidence="1" key="1">
    <citation type="submission" date="2022-03" db="EMBL/GenBank/DDBJ databases">
        <title>Identification of a novel bacterium isolated from mangrove sediments.</title>
        <authorList>
            <person name="Pan X."/>
        </authorList>
    </citation>
    <scope>NUCLEOTIDE SEQUENCE</scope>
    <source>
        <strain evidence="1">B1949</strain>
    </source>
</reference>
<gene>
    <name evidence="1" type="ORF">MTR62_17770</name>
</gene>
<dbReference type="InterPro" id="IPR025358">
    <property type="entry name" value="DUF4262"/>
</dbReference>
<comment type="caution">
    <text evidence="1">The sequence shown here is derived from an EMBL/GenBank/DDBJ whole genome shotgun (WGS) entry which is preliminary data.</text>
</comment>
<dbReference type="EMBL" id="JALHLF010000111">
    <property type="protein sequence ID" value="MCJ2184524.1"/>
    <property type="molecule type" value="Genomic_DNA"/>
</dbReference>
<name>A0ABT0BHK8_9SPHN</name>
<evidence type="ECO:0000313" key="2">
    <source>
        <dbReference type="Proteomes" id="UP001162881"/>
    </source>
</evidence>
<evidence type="ECO:0000313" key="1">
    <source>
        <dbReference type="EMBL" id="MCJ2184524.1"/>
    </source>
</evidence>
<dbReference type="Proteomes" id="UP001162881">
    <property type="component" value="Unassembled WGS sequence"/>
</dbReference>
<dbReference type="Pfam" id="PF14081">
    <property type="entry name" value="DUF4262"/>
    <property type="match status" value="1"/>
</dbReference>
<protein>
    <submittedName>
        <fullName evidence="1">DUF4262 domain-containing protein</fullName>
    </submittedName>
</protein>
<proteinExistence type="predicted"/>
<keyword evidence="2" id="KW-1185">Reference proteome</keyword>